<keyword evidence="3" id="KW-1185">Reference proteome</keyword>
<feature type="chain" id="PRO_5016038102" evidence="1">
    <location>
        <begin position="21"/>
        <end position="245"/>
    </location>
</feature>
<dbReference type="OrthoDB" id="193147at2"/>
<keyword evidence="1" id="KW-0732">Signal</keyword>
<dbReference type="KEGG" id="elut:CKA38_04235"/>
<protein>
    <submittedName>
        <fullName evidence="2">Uncharacterized protein</fullName>
    </submittedName>
</protein>
<feature type="signal peptide" evidence="1">
    <location>
        <begin position="1"/>
        <end position="20"/>
    </location>
</feature>
<organism evidence="2 3">
    <name type="scientific">Ereboglobus luteus</name>
    <dbReference type="NCBI Taxonomy" id="1796921"/>
    <lineage>
        <taxon>Bacteria</taxon>
        <taxon>Pseudomonadati</taxon>
        <taxon>Verrucomicrobiota</taxon>
        <taxon>Opitutia</taxon>
        <taxon>Opitutales</taxon>
        <taxon>Opitutaceae</taxon>
        <taxon>Ereboglobus</taxon>
    </lineage>
</organism>
<name>A0A2U8E1A6_9BACT</name>
<accession>A0A2U8E1A6</accession>
<evidence type="ECO:0000313" key="2">
    <source>
        <dbReference type="EMBL" id="AWI08565.1"/>
    </source>
</evidence>
<evidence type="ECO:0000313" key="3">
    <source>
        <dbReference type="Proteomes" id="UP000244896"/>
    </source>
</evidence>
<dbReference type="Proteomes" id="UP000244896">
    <property type="component" value="Chromosome"/>
</dbReference>
<dbReference type="RefSeq" id="WP_108824373.1">
    <property type="nucleotide sequence ID" value="NZ_CP023004.1"/>
</dbReference>
<gene>
    <name evidence="2" type="ORF">CKA38_04235</name>
</gene>
<reference evidence="2 3" key="1">
    <citation type="journal article" date="2018" name="Syst. Appl. Microbiol.">
        <title>Ereboglobus luteus gen. nov. sp. nov. from cockroach guts, and new insights into the oxygen relationship of the genera Opitutus and Didymococcus (Verrucomicrobia: Opitutaceae).</title>
        <authorList>
            <person name="Tegtmeier D."/>
            <person name="Belitz A."/>
            <person name="Radek R."/>
            <person name="Heimerl T."/>
            <person name="Brune A."/>
        </authorList>
    </citation>
    <scope>NUCLEOTIDE SEQUENCE [LARGE SCALE GENOMIC DNA]</scope>
    <source>
        <strain evidence="2 3">Ho45</strain>
    </source>
</reference>
<evidence type="ECO:0000256" key="1">
    <source>
        <dbReference type="SAM" id="SignalP"/>
    </source>
</evidence>
<dbReference type="EMBL" id="CP023004">
    <property type="protein sequence ID" value="AWI08565.1"/>
    <property type="molecule type" value="Genomic_DNA"/>
</dbReference>
<dbReference type="AlphaFoldDB" id="A0A2U8E1A6"/>
<sequence>MKIPFAFTLAAALAAIPLFAGCASRYKTQPSEPAPVTSVTTVAAPQNETVRADNQRLYGTEGVPLPQYTHAAEIINEFRPVYEKLGKPRFVFYINRDLKGKARPSSKTHSAKDKLADKQTARDIERIAARPFTQAGATIADQATAAALASGTAEPAPASNDVAIETLVTSRQVIVPTISGNDPTVTIPDIQMTAIRLSDAAIIGQATANDIINQLPPASLGTLGVQDALEATAFNLMADMTARAK</sequence>
<proteinExistence type="predicted"/>
<dbReference type="PROSITE" id="PS51257">
    <property type="entry name" value="PROKAR_LIPOPROTEIN"/>
    <property type="match status" value="1"/>
</dbReference>